<dbReference type="PROSITE" id="PS50893">
    <property type="entry name" value="ABC_TRANSPORTER_2"/>
    <property type="match status" value="1"/>
</dbReference>
<dbReference type="CDD" id="cd03256">
    <property type="entry name" value="ABC_PhnC_transporter"/>
    <property type="match status" value="1"/>
</dbReference>
<dbReference type="PROSITE" id="PS00211">
    <property type="entry name" value="ABC_TRANSPORTER_1"/>
    <property type="match status" value="1"/>
</dbReference>
<evidence type="ECO:0000256" key="7">
    <source>
        <dbReference type="ARBA" id="ARBA00023136"/>
    </source>
</evidence>
<dbReference type="InterPro" id="IPR003593">
    <property type="entry name" value="AAA+_ATPase"/>
</dbReference>
<evidence type="ECO:0000256" key="5">
    <source>
        <dbReference type="ARBA" id="ARBA00022885"/>
    </source>
</evidence>
<keyword evidence="3" id="KW-0547">Nucleotide-binding</keyword>
<dbReference type="AlphaFoldDB" id="A0A2N6KI71"/>
<dbReference type="PANTHER" id="PTHR43166">
    <property type="entry name" value="AMINO ACID IMPORT ATP-BINDING PROTEIN"/>
    <property type="match status" value="1"/>
</dbReference>
<sequence length="265" mass="29516">MNPPAPIFALKNVSKKFGQIPSLVDINLEIYPGERVAFVGSSGAGKSTLLSLLNGSSQPTQGEVWILDRNIARLRPKSLRQVQRQIGTIYQQLHLVDNLRVIHNVNAGHLGRWSFWQAAVSLIYPQEVETATKALIQVGIPEKLYDRTDRLSGGQQQRVAIARVLVQDPVAILADEPISSLDPERSREIMNLLRDLSEETGKTLICSLHAIEYARSHFQRVIGLRQGRILFDAPAGEVSAAMVEDLYRIEPPRRQGRQAEEGKMG</sequence>
<dbReference type="GO" id="GO:0016887">
    <property type="term" value="F:ATP hydrolysis activity"/>
    <property type="evidence" value="ECO:0007669"/>
    <property type="project" value="InterPro"/>
</dbReference>
<keyword evidence="4 9" id="KW-0067">ATP-binding</keyword>
<proteinExistence type="predicted"/>
<evidence type="ECO:0000313" key="10">
    <source>
        <dbReference type="Proteomes" id="UP000235025"/>
    </source>
</evidence>
<keyword evidence="2" id="KW-1003">Cell membrane</keyword>
<gene>
    <name evidence="9" type="ORF">CEN50_08300</name>
</gene>
<dbReference type="InterPro" id="IPR012693">
    <property type="entry name" value="ABC_transpr_PhnC"/>
</dbReference>
<dbReference type="InterPro" id="IPR003439">
    <property type="entry name" value="ABC_transporter-like_ATP-bd"/>
</dbReference>
<dbReference type="SMART" id="SM00382">
    <property type="entry name" value="AAA"/>
    <property type="match status" value="1"/>
</dbReference>
<dbReference type="PANTHER" id="PTHR43166:SF6">
    <property type="entry name" value="PHOSPHONATES IMPORT ATP-BINDING PROTEIN PHNC"/>
    <property type="match status" value="1"/>
</dbReference>
<dbReference type="EMBL" id="NMQA01000088">
    <property type="protein sequence ID" value="PLZ99166.1"/>
    <property type="molecule type" value="Genomic_DNA"/>
</dbReference>
<dbReference type="InterPro" id="IPR027417">
    <property type="entry name" value="P-loop_NTPase"/>
</dbReference>
<organism evidence="9 10">
    <name type="scientific">Fischerella thermalis CCMEE 5268</name>
    <dbReference type="NCBI Taxonomy" id="2019662"/>
    <lineage>
        <taxon>Bacteria</taxon>
        <taxon>Bacillati</taxon>
        <taxon>Cyanobacteriota</taxon>
        <taxon>Cyanophyceae</taxon>
        <taxon>Nostocales</taxon>
        <taxon>Hapalosiphonaceae</taxon>
        <taxon>Fischerella</taxon>
    </lineage>
</organism>
<comment type="caution">
    <text evidence="9">The sequence shown here is derived from an EMBL/GenBank/DDBJ whole genome shotgun (WGS) entry which is preliminary data.</text>
</comment>
<evidence type="ECO:0000256" key="4">
    <source>
        <dbReference type="ARBA" id="ARBA00022840"/>
    </source>
</evidence>
<evidence type="ECO:0000259" key="8">
    <source>
        <dbReference type="PROSITE" id="PS50893"/>
    </source>
</evidence>
<protein>
    <submittedName>
        <fullName evidence="9">ABC transporter ATP-binding protein</fullName>
    </submittedName>
</protein>
<dbReference type="GO" id="GO:0015416">
    <property type="term" value="F:ABC-type phosphonate transporter activity"/>
    <property type="evidence" value="ECO:0007669"/>
    <property type="project" value="InterPro"/>
</dbReference>
<evidence type="ECO:0000256" key="2">
    <source>
        <dbReference type="ARBA" id="ARBA00022475"/>
    </source>
</evidence>
<accession>A0A2N6KI71</accession>
<name>A0A2N6KI71_9CYAN</name>
<dbReference type="InterPro" id="IPR050086">
    <property type="entry name" value="MetN_ABC_transporter-like"/>
</dbReference>
<dbReference type="Pfam" id="PF00005">
    <property type="entry name" value="ABC_tran"/>
    <property type="match status" value="1"/>
</dbReference>
<dbReference type="InterPro" id="IPR017871">
    <property type="entry name" value="ABC_transporter-like_CS"/>
</dbReference>
<feature type="domain" description="ABC transporter" evidence="8">
    <location>
        <begin position="8"/>
        <end position="251"/>
    </location>
</feature>
<reference evidence="9 10" key="1">
    <citation type="submission" date="2017-07" db="EMBL/GenBank/DDBJ databases">
        <title>Genomes of Fischerella (Mastigocladus) sp. strains.</title>
        <authorList>
            <person name="Miller S.R."/>
        </authorList>
    </citation>
    <scope>NUCLEOTIDE SEQUENCE [LARGE SCALE GENOMIC DNA]</scope>
    <source>
        <strain evidence="9 10">CCMEE 5268</strain>
    </source>
</reference>
<dbReference type="RefSeq" id="WP_102172234.1">
    <property type="nucleotide sequence ID" value="NZ_NMQA01000088.1"/>
</dbReference>
<keyword evidence="6" id="KW-1278">Translocase</keyword>
<evidence type="ECO:0000256" key="3">
    <source>
        <dbReference type="ARBA" id="ARBA00022741"/>
    </source>
</evidence>
<evidence type="ECO:0000313" key="9">
    <source>
        <dbReference type="EMBL" id="PLZ99166.1"/>
    </source>
</evidence>
<dbReference type="SUPFAM" id="SSF52540">
    <property type="entry name" value="P-loop containing nucleoside triphosphate hydrolases"/>
    <property type="match status" value="1"/>
</dbReference>
<dbReference type="Gene3D" id="3.40.50.300">
    <property type="entry name" value="P-loop containing nucleotide triphosphate hydrolases"/>
    <property type="match status" value="1"/>
</dbReference>
<keyword evidence="1" id="KW-0813">Transport</keyword>
<evidence type="ECO:0000256" key="6">
    <source>
        <dbReference type="ARBA" id="ARBA00022967"/>
    </source>
</evidence>
<keyword evidence="5" id="KW-0918">Phosphonate transport</keyword>
<dbReference type="GO" id="GO:0016020">
    <property type="term" value="C:membrane"/>
    <property type="evidence" value="ECO:0007669"/>
    <property type="project" value="InterPro"/>
</dbReference>
<keyword evidence="7" id="KW-0472">Membrane</keyword>
<dbReference type="GO" id="GO:0005524">
    <property type="term" value="F:ATP binding"/>
    <property type="evidence" value="ECO:0007669"/>
    <property type="project" value="UniProtKB-KW"/>
</dbReference>
<dbReference type="Proteomes" id="UP000235025">
    <property type="component" value="Unassembled WGS sequence"/>
</dbReference>
<evidence type="ECO:0000256" key="1">
    <source>
        <dbReference type="ARBA" id="ARBA00022448"/>
    </source>
</evidence>